<feature type="binding site" evidence="13">
    <location>
        <position position="373"/>
    </location>
    <ligand>
        <name>L-serine</name>
        <dbReference type="ChEBI" id="CHEBI:33384"/>
    </ligand>
</feature>
<evidence type="ECO:0000256" key="6">
    <source>
        <dbReference type="ARBA" id="ARBA00022741"/>
    </source>
</evidence>
<dbReference type="NCBIfam" id="TIGR00414">
    <property type="entry name" value="serS"/>
    <property type="match status" value="1"/>
</dbReference>
<dbReference type="InterPro" id="IPR010978">
    <property type="entry name" value="tRNA-bd_arm"/>
</dbReference>
<dbReference type="Gene3D" id="1.10.287.40">
    <property type="entry name" value="Serine-tRNA synthetase, tRNA binding domain"/>
    <property type="match status" value="1"/>
</dbReference>
<dbReference type="Pfam" id="PF00587">
    <property type="entry name" value="tRNA-synt_2b"/>
    <property type="match status" value="1"/>
</dbReference>
<dbReference type="InterPro" id="IPR042103">
    <property type="entry name" value="SerRS_1_N_sf"/>
</dbReference>
<comment type="catalytic activity">
    <reaction evidence="10 12">
        <text>tRNA(Sec) + L-serine + ATP = L-seryl-tRNA(Sec) + AMP + diphosphate + H(+)</text>
        <dbReference type="Rhea" id="RHEA:42580"/>
        <dbReference type="Rhea" id="RHEA-COMP:9742"/>
        <dbReference type="Rhea" id="RHEA-COMP:10128"/>
        <dbReference type="ChEBI" id="CHEBI:15378"/>
        <dbReference type="ChEBI" id="CHEBI:30616"/>
        <dbReference type="ChEBI" id="CHEBI:33019"/>
        <dbReference type="ChEBI" id="CHEBI:33384"/>
        <dbReference type="ChEBI" id="CHEBI:78442"/>
        <dbReference type="ChEBI" id="CHEBI:78533"/>
        <dbReference type="ChEBI" id="CHEBI:456215"/>
        <dbReference type="EC" id="6.1.1.11"/>
    </reaction>
</comment>
<dbReference type="InterPro" id="IPR033729">
    <property type="entry name" value="SerRS_core"/>
</dbReference>
<comment type="domain">
    <text evidence="12">Consists of two distinct domains, a catalytic core and a N-terminal extension that is involved in tRNA binding.</text>
</comment>
<feature type="coiled-coil region" evidence="15">
    <location>
        <begin position="44"/>
        <end position="95"/>
    </location>
</feature>
<feature type="binding site" evidence="12 14">
    <location>
        <begin position="254"/>
        <end position="256"/>
    </location>
    <ligand>
        <name>ATP</name>
        <dbReference type="ChEBI" id="CHEBI:30616"/>
    </ligand>
</feature>
<feature type="binding site" evidence="12 14">
    <location>
        <begin position="341"/>
        <end position="344"/>
    </location>
    <ligand>
        <name>ATP</name>
        <dbReference type="ChEBI" id="CHEBI:30616"/>
    </ligand>
</feature>
<dbReference type="Pfam" id="PF02403">
    <property type="entry name" value="Seryl_tRNA_N"/>
    <property type="match status" value="1"/>
</dbReference>
<feature type="binding site" evidence="13">
    <location>
        <position position="254"/>
    </location>
    <ligand>
        <name>L-serine</name>
        <dbReference type="ChEBI" id="CHEBI:33384"/>
    </ligand>
</feature>
<dbReference type="Gene3D" id="3.30.930.10">
    <property type="entry name" value="Bira Bifunctional Protein, Domain 2"/>
    <property type="match status" value="1"/>
</dbReference>
<evidence type="ECO:0000256" key="15">
    <source>
        <dbReference type="SAM" id="Coils"/>
    </source>
</evidence>
<accession>A0A937LYU5</accession>
<evidence type="ECO:0000256" key="1">
    <source>
        <dbReference type="ARBA" id="ARBA00004496"/>
    </source>
</evidence>
<keyword evidence="9 12" id="KW-0030">Aminoacyl-tRNA synthetase</keyword>
<keyword evidence="5 12" id="KW-0436">Ligase</keyword>
<evidence type="ECO:0000256" key="3">
    <source>
        <dbReference type="ARBA" id="ARBA00010728"/>
    </source>
</evidence>
<keyword evidence="4 12" id="KW-0963">Cytoplasm</keyword>
<dbReference type="InterPro" id="IPR002314">
    <property type="entry name" value="aa-tRNA-synt_IIb"/>
</dbReference>
<dbReference type="SUPFAM" id="SSF46589">
    <property type="entry name" value="tRNA-binding arm"/>
    <property type="match status" value="1"/>
</dbReference>
<keyword evidence="15" id="KW-0175">Coiled coil</keyword>
<evidence type="ECO:0000256" key="8">
    <source>
        <dbReference type="ARBA" id="ARBA00022917"/>
    </source>
</evidence>
<evidence type="ECO:0000256" key="13">
    <source>
        <dbReference type="PIRSR" id="PIRSR001529-1"/>
    </source>
</evidence>
<name>A0A937LYU5_9GAMM</name>
<dbReference type="InterPro" id="IPR015866">
    <property type="entry name" value="Ser-tRNA-synth_1_N"/>
</dbReference>
<protein>
    <recommendedName>
        <fullName evidence="12">Serine--tRNA ligase</fullName>
        <ecNumber evidence="12">6.1.1.11</ecNumber>
    </recommendedName>
    <alternativeName>
        <fullName evidence="12">Seryl-tRNA synthetase</fullName>
        <shortName evidence="12">SerRS</shortName>
    </alternativeName>
    <alternativeName>
        <fullName evidence="12">Seryl-tRNA(Ser/Sec) synthetase</fullName>
    </alternativeName>
</protein>
<evidence type="ECO:0000313" key="18">
    <source>
        <dbReference type="Proteomes" id="UP000705230"/>
    </source>
</evidence>
<dbReference type="InterPro" id="IPR006195">
    <property type="entry name" value="aa-tRNA-synth_II"/>
</dbReference>
<dbReference type="PRINTS" id="PR00981">
    <property type="entry name" value="TRNASYNTHSER"/>
</dbReference>
<comment type="catalytic activity">
    <reaction evidence="11 12">
        <text>tRNA(Ser) + L-serine + ATP = L-seryl-tRNA(Ser) + AMP + diphosphate + H(+)</text>
        <dbReference type="Rhea" id="RHEA:12292"/>
        <dbReference type="Rhea" id="RHEA-COMP:9669"/>
        <dbReference type="Rhea" id="RHEA-COMP:9703"/>
        <dbReference type="ChEBI" id="CHEBI:15378"/>
        <dbReference type="ChEBI" id="CHEBI:30616"/>
        <dbReference type="ChEBI" id="CHEBI:33019"/>
        <dbReference type="ChEBI" id="CHEBI:33384"/>
        <dbReference type="ChEBI" id="CHEBI:78442"/>
        <dbReference type="ChEBI" id="CHEBI:78533"/>
        <dbReference type="ChEBI" id="CHEBI:456215"/>
        <dbReference type="EC" id="6.1.1.11"/>
    </reaction>
</comment>
<dbReference type="Proteomes" id="UP000705230">
    <property type="component" value="Unassembled WGS sequence"/>
</dbReference>
<keyword evidence="7 12" id="KW-0067">ATP-binding</keyword>
<feature type="binding site" evidence="12 13">
    <location>
        <position position="277"/>
    </location>
    <ligand>
        <name>L-serine</name>
        <dbReference type="ChEBI" id="CHEBI:33384"/>
    </ligand>
</feature>
<dbReference type="InterPro" id="IPR002317">
    <property type="entry name" value="Ser-tRNA-ligase_type_1"/>
</dbReference>
<dbReference type="GO" id="GO:0006434">
    <property type="term" value="P:seryl-tRNA aminoacylation"/>
    <property type="evidence" value="ECO:0007669"/>
    <property type="project" value="UniProtKB-UniRule"/>
</dbReference>
<organism evidence="17 18">
    <name type="scientific">SAR86 cluster bacterium</name>
    <dbReference type="NCBI Taxonomy" id="2030880"/>
    <lineage>
        <taxon>Bacteria</taxon>
        <taxon>Pseudomonadati</taxon>
        <taxon>Pseudomonadota</taxon>
        <taxon>Gammaproteobacteria</taxon>
        <taxon>SAR86 cluster</taxon>
    </lineage>
</organism>
<comment type="subcellular location">
    <subcellularLocation>
        <location evidence="1 12">Cytoplasm</location>
    </subcellularLocation>
</comment>
<dbReference type="InterPro" id="IPR045864">
    <property type="entry name" value="aa-tRNA-synth_II/BPL/LPL"/>
</dbReference>
<feature type="binding site" evidence="12">
    <location>
        <begin position="223"/>
        <end position="225"/>
    </location>
    <ligand>
        <name>L-serine</name>
        <dbReference type="ChEBI" id="CHEBI:33384"/>
    </ligand>
</feature>
<dbReference type="PROSITE" id="PS50862">
    <property type="entry name" value="AA_TRNA_LIGASE_II"/>
    <property type="match status" value="1"/>
</dbReference>
<keyword evidence="6 12" id="KW-0547">Nucleotide-binding</keyword>
<dbReference type="GO" id="GO:0005524">
    <property type="term" value="F:ATP binding"/>
    <property type="evidence" value="ECO:0007669"/>
    <property type="project" value="UniProtKB-UniRule"/>
</dbReference>
<evidence type="ECO:0000313" key="17">
    <source>
        <dbReference type="EMBL" id="MBL6902820.1"/>
    </source>
</evidence>
<dbReference type="EC" id="6.1.1.11" evidence="12"/>
<evidence type="ECO:0000256" key="12">
    <source>
        <dbReference type="HAMAP-Rule" id="MF_00176"/>
    </source>
</evidence>
<comment type="similarity">
    <text evidence="3 12">Belongs to the class-II aminoacyl-tRNA synthetase family. Type-1 seryl-tRNA synthetase subfamily.</text>
</comment>
<dbReference type="HAMAP" id="MF_00176">
    <property type="entry name" value="Ser_tRNA_synth_type1"/>
    <property type="match status" value="1"/>
</dbReference>
<evidence type="ECO:0000256" key="7">
    <source>
        <dbReference type="ARBA" id="ARBA00022840"/>
    </source>
</evidence>
<comment type="function">
    <text evidence="12">Catalyzes the attachment of serine to tRNA(Ser). Is also able to aminoacylate tRNA(Sec) with serine, to form the misacylated tRNA L-seryl-tRNA(Sec), which will be further converted into selenocysteinyl-tRNA(Sec).</text>
</comment>
<evidence type="ECO:0000256" key="10">
    <source>
        <dbReference type="ARBA" id="ARBA00047929"/>
    </source>
</evidence>
<evidence type="ECO:0000256" key="5">
    <source>
        <dbReference type="ARBA" id="ARBA00022598"/>
    </source>
</evidence>
<feature type="domain" description="Aminoacyl-transfer RNA synthetases class-II family profile" evidence="16">
    <location>
        <begin position="166"/>
        <end position="400"/>
    </location>
</feature>
<feature type="binding site" evidence="13">
    <location>
        <position position="223"/>
    </location>
    <ligand>
        <name>L-serine</name>
        <dbReference type="ChEBI" id="CHEBI:33384"/>
    </ligand>
</feature>
<comment type="subunit">
    <text evidence="12">Homodimer. The tRNA molecule binds across the dimer.</text>
</comment>
<evidence type="ECO:0000256" key="9">
    <source>
        <dbReference type="ARBA" id="ARBA00023146"/>
    </source>
</evidence>
<evidence type="ECO:0000256" key="2">
    <source>
        <dbReference type="ARBA" id="ARBA00005045"/>
    </source>
</evidence>
<evidence type="ECO:0000256" key="11">
    <source>
        <dbReference type="ARBA" id="ARBA00048823"/>
    </source>
</evidence>
<evidence type="ECO:0000259" key="16">
    <source>
        <dbReference type="PROSITE" id="PS50862"/>
    </source>
</evidence>
<dbReference type="PANTHER" id="PTHR43697">
    <property type="entry name" value="SERYL-TRNA SYNTHETASE"/>
    <property type="match status" value="1"/>
</dbReference>
<keyword evidence="8 12" id="KW-0648">Protein biosynthesis</keyword>
<comment type="pathway">
    <text evidence="2 12">Aminoacyl-tRNA biosynthesis; selenocysteinyl-tRNA(Sec) biosynthesis; L-seryl-tRNA(Sec) from L-serine and tRNA(Sec): step 1/1.</text>
</comment>
<comment type="caution">
    <text evidence="12">Lacks conserved residue(s) required for the propagation of feature annotation.</text>
</comment>
<evidence type="ECO:0000256" key="4">
    <source>
        <dbReference type="ARBA" id="ARBA00022490"/>
    </source>
</evidence>
<dbReference type="CDD" id="cd00770">
    <property type="entry name" value="SerRS_core"/>
    <property type="match status" value="1"/>
</dbReference>
<sequence>MLDIKLLRESPQEVSDALSKRGYTLDLTKFNELDAQRKTLQVDVEFVQSERKRLSTEFANLKKAGTSTDNLKNDIDKMNDGLKAGEDALKDLQIQIENFLLDIPNIPHSAAPVGLSEDDNVLIRKVGEPTALNTLDHMEIAVDIDSELAVKLSGTRFSVLKNDIAKLQRALIDLMLNLATKNGYQEHYVPFVANAESLQATGQLPKFEEDLFKLSNDMYLIPTAEVPLTNLFRDTINELSEFPKKLTAHTPCFRSEAGSYGKDTKGLIRQHQFEKVELVQIVHPDNSFTALDDLLANAEEVLQVLELPYQVVELCSGDLGFSATKTYDIEVWMPSQNKYREISSCSNFGDFQARRGKIRIKDDKNKIFAHTINGSALAAGRALIAVIENNFDGKNLIKIPKALTSFMGKNHIDLSE</sequence>
<feature type="binding site" evidence="12">
    <location>
        <position position="375"/>
    </location>
    <ligand>
        <name>L-serine</name>
        <dbReference type="ChEBI" id="CHEBI:33384"/>
    </ligand>
</feature>
<dbReference type="EMBL" id="JADHSG010000001">
    <property type="protein sequence ID" value="MBL6902820.1"/>
    <property type="molecule type" value="Genomic_DNA"/>
</dbReference>
<comment type="caution">
    <text evidence="17">The sequence shown here is derived from an EMBL/GenBank/DDBJ whole genome shotgun (WGS) entry which is preliminary data.</text>
</comment>
<gene>
    <name evidence="12 17" type="primary">serS</name>
    <name evidence="17" type="ORF">ISR29_01285</name>
</gene>
<evidence type="ECO:0000256" key="14">
    <source>
        <dbReference type="PIRSR" id="PIRSR001529-2"/>
    </source>
</evidence>
<dbReference type="PANTHER" id="PTHR43697:SF1">
    <property type="entry name" value="SERINE--TRNA LIGASE"/>
    <property type="match status" value="1"/>
</dbReference>
<dbReference type="AlphaFoldDB" id="A0A937LYU5"/>
<reference evidence="17" key="1">
    <citation type="submission" date="2020-10" db="EMBL/GenBank/DDBJ databases">
        <title>Microbiome of the Black Sea water column analyzed by genome centric metagenomics.</title>
        <authorList>
            <person name="Cabello-Yeves P.J."/>
            <person name="Callieri C."/>
            <person name="Picazo A."/>
            <person name="Mehrshad M."/>
            <person name="Haro-Moreno J.M."/>
            <person name="Roda-Garcia J."/>
            <person name="Dzembekova N."/>
            <person name="Slabakova V."/>
            <person name="Slabakova N."/>
            <person name="Moncheva S."/>
            <person name="Rodriguez-Valera F."/>
        </authorList>
    </citation>
    <scope>NUCLEOTIDE SEQUENCE</scope>
    <source>
        <strain evidence="17">BS30m-G43</strain>
    </source>
</reference>
<dbReference type="GO" id="GO:0004828">
    <property type="term" value="F:serine-tRNA ligase activity"/>
    <property type="evidence" value="ECO:0007669"/>
    <property type="project" value="UniProtKB-UniRule"/>
</dbReference>
<dbReference type="GO" id="GO:0016260">
    <property type="term" value="P:selenocysteine biosynthetic process"/>
    <property type="evidence" value="ECO:0007669"/>
    <property type="project" value="UniProtKB-UniRule"/>
</dbReference>
<dbReference type="SUPFAM" id="SSF55681">
    <property type="entry name" value="Class II aaRS and biotin synthetases"/>
    <property type="match status" value="1"/>
</dbReference>
<proteinExistence type="inferred from homology"/>
<dbReference type="PIRSF" id="PIRSF001529">
    <property type="entry name" value="Ser-tRNA-synth_IIa"/>
    <property type="match status" value="1"/>
</dbReference>
<dbReference type="GO" id="GO:0005737">
    <property type="term" value="C:cytoplasm"/>
    <property type="evidence" value="ECO:0007669"/>
    <property type="project" value="UniProtKB-SubCell"/>
</dbReference>